<evidence type="ECO:0000313" key="2">
    <source>
        <dbReference type="Proteomes" id="UP000515312"/>
    </source>
</evidence>
<name>A0A7G8BKY0_9BACT</name>
<evidence type="ECO:0000313" key="1">
    <source>
        <dbReference type="EMBL" id="QNI33200.1"/>
    </source>
</evidence>
<protein>
    <submittedName>
        <fullName evidence="1">Uncharacterized protein</fullName>
    </submittedName>
</protein>
<dbReference type="AlphaFoldDB" id="A0A7G8BKY0"/>
<keyword evidence="2" id="KW-1185">Reference proteome</keyword>
<accession>A0A7G8BKY0</accession>
<sequence length="375" mass="40938">MNKGRLLAAFITIATVALIVVGTLWPNQSAVALAGGKSLLSQSSTPEAAVTSLAQDIGQQAWQKAYSSLANKAEFTEAEFVRDLTGSYLSLRTYATLDNFEVRPLHASSNDAQLQLTLHWSTVVGTFADTRNVHVVKNGDHWEPEWPIVKETRVPPQVITVNYLRWDVIYRGAGDDWGAQDVEAPHVRIVDMRPIERSDGVVILGELLNEDVVPAYVSVKATLQDKSGKPIATEESFDKISHLLLPKQVTPFFIPFHDVALSDVGSVHMDPLATLVAASADPVIETENQKFNPAPGATLTGELVNQSGQIVNIGHVLSTFYDKGGQLLWVADHYVDRALLPQAPVSFSINVPEDIARKVSNERTITTTYSSGSFQ</sequence>
<reference evidence="1 2" key="1">
    <citation type="submission" date="2020-08" db="EMBL/GenBank/DDBJ databases">
        <title>Edaphobacter telluris sp. nov. and Acidobacterium dinghuensis sp. nov., two acidobacteria isolated from forest soil.</title>
        <authorList>
            <person name="Fu J."/>
            <person name="Qiu L."/>
        </authorList>
    </citation>
    <scope>NUCLEOTIDE SEQUENCE [LARGE SCALE GENOMIC DNA]</scope>
    <source>
        <strain evidence="1">4Y35</strain>
    </source>
</reference>
<proteinExistence type="predicted"/>
<dbReference type="Proteomes" id="UP000515312">
    <property type="component" value="Chromosome"/>
</dbReference>
<organism evidence="1 2">
    <name type="scientific">Alloacidobacterium dinghuense</name>
    <dbReference type="NCBI Taxonomy" id="2763107"/>
    <lineage>
        <taxon>Bacteria</taxon>
        <taxon>Pseudomonadati</taxon>
        <taxon>Acidobacteriota</taxon>
        <taxon>Terriglobia</taxon>
        <taxon>Terriglobales</taxon>
        <taxon>Acidobacteriaceae</taxon>
        <taxon>Alloacidobacterium</taxon>
    </lineage>
</organism>
<dbReference type="RefSeq" id="WP_186744435.1">
    <property type="nucleotide sequence ID" value="NZ_CP060394.1"/>
</dbReference>
<dbReference type="EMBL" id="CP060394">
    <property type="protein sequence ID" value="QNI33200.1"/>
    <property type="molecule type" value="Genomic_DNA"/>
</dbReference>
<gene>
    <name evidence="1" type="ORF">H7849_04305</name>
</gene>
<dbReference type="KEGG" id="adin:H7849_04305"/>